<gene>
    <name evidence="1" type="ORF">BD310DRAFT_182750</name>
</gene>
<dbReference type="Proteomes" id="UP000292082">
    <property type="component" value="Unassembled WGS sequence"/>
</dbReference>
<dbReference type="AlphaFoldDB" id="A0A4Q9PHB8"/>
<protein>
    <submittedName>
        <fullName evidence="1">Uncharacterized protein</fullName>
    </submittedName>
</protein>
<reference evidence="1 2" key="1">
    <citation type="submission" date="2019-01" db="EMBL/GenBank/DDBJ databases">
        <title>Draft genome sequences of three monokaryotic isolates of the white-rot basidiomycete fungus Dichomitus squalens.</title>
        <authorList>
            <consortium name="DOE Joint Genome Institute"/>
            <person name="Lopez S.C."/>
            <person name="Andreopoulos B."/>
            <person name="Pangilinan J."/>
            <person name="Lipzen A."/>
            <person name="Riley R."/>
            <person name="Ahrendt S."/>
            <person name="Ng V."/>
            <person name="Barry K."/>
            <person name="Daum C."/>
            <person name="Grigoriev I.V."/>
            <person name="Hilden K.S."/>
            <person name="Makela M.R."/>
            <person name="de Vries R.P."/>
        </authorList>
    </citation>
    <scope>NUCLEOTIDE SEQUENCE [LARGE SCALE GENOMIC DNA]</scope>
    <source>
        <strain evidence="1 2">CBS 464.89</strain>
    </source>
</reference>
<dbReference type="EMBL" id="ML145227">
    <property type="protein sequence ID" value="TBU53057.1"/>
    <property type="molecule type" value="Genomic_DNA"/>
</dbReference>
<keyword evidence="2" id="KW-1185">Reference proteome</keyword>
<name>A0A4Q9PHB8_9APHY</name>
<evidence type="ECO:0000313" key="1">
    <source>
        <dbReference type="EMBL" id="TBU53057.1"/>
    </source>
</evidence>
<sequence>MLLFPALVAASDPRPALPHRQVWATWSSVPRLSRRPMKSLRARVMRVLKFIGVAYRVDPHIMRNRGVVRPQGSLRQR</sequence>
<accession>A0A4Q9PHB8</accession>
<evidence type="ECO:0000313" key="2">
    <source>
        <dbReference type="Proteomes" id="UP000292082"/>
    </source>
</evidence>
<proteinExistence type="predicted"/>
<organism evidence="1 2">
    <name type="scientific">Dichomitus squalens</name>
    <dbReference type="NCBI Taxonomy" id="114155"/>
    <lineage>
        <taxon>Eukaryota</taxon>
        <taxon>Fungi</taxon>
        <taxon>Dikarya</taxon>
        <taxon>Basidiomycota</taxon>
        <taxon>Agaricomycotina</taxon>
        <taxon>Agaricomycetes</taxon>
        <taxon>Polyporales</taxon>
        <taxon>Polyporaceae</taxon>
        <taxon>Dichomitus</taxon>
    </lineage>
</organism>